<dbReference type="InterPro" id="IPR035979">
    <property type="entry name" value="RBD_domain_sf"/>
</dbReference>
<feature type="compositionally biased region" description="Low complexity" evidence="3">
    <location>
        <begin position="50"/>
        <end position="74"/>
    </location>
</feature>
<accession>A0A4P9Z2X5</accession>
<gene>
    <name evidence="5" type="ORF">SYNPS1DRAFT_27985</name>
</gene>
<dbReference type="CDD" id="cd00590">
    <property type="entry name" value="RRM_SF"/>
    <property type="match status" value="1"/>
</dbReference>
<protein>
    <recommendedName>
        <fullName evidence="4">RRM domain-containing protein</fullName>
    </recommendedName>
</protein>
<dbReference type="SUPFAM" id="SSF54928">
    <property type="entry name" value="RNA-binding domain, RBD"/>
    <property type="match status" value="1"/>
</dbReference>
<proteinExistence type="predicted"/>
<dbReference type="InterPro" id="IPR050374">
    <property type="entry name" value="RRT5_SRSF_SR"/>
</dbReference>
<dbReference type="Pfam" id="PF00076">
    <property type="entry name" value="RRM_1"/>
    <property type="match status" value="2"/>
</dbReference>
<organism evidence="5 6">
    <name type="scientific">Syncephalis pseudoplumigaleata</name>
    <dbReference type="NCBI Taxonomy" id="1712513"/>
    <lineage>
        <taxon>Eukaryota</taxon>
        <taxon>Fungi</taxon>
        <taxon>Fungi incertae sedis</taxon>
        <taxon>Zoopagomycota</taxon>
        <taxon>Zoopagomycotina</taxon>
        <taxon>Zoopagomycetes</taxon>
        <taxon>Zoopagales</taxon>
        <taxon>Piptocephalidaceae</taxon>
        <taxon>Syncephalis</taxon>
    </lineage>
</organism>
<keyword evidence="1 2" id="KW-0694">RNA-binding</keyword>
<evidence type="ECO:0000256" key="2">
    <source>
        <dbReference type="PROSITE-ProRule" id="PRU00176"/>
    </source>
</evidence>
<dbReference type="GO" id="GO:0003729">
    <property type="term" value="F:mRNA binding"/>
    <property type="evidence" value="ECO:0007669"/>
    <property type="project" value="TreeGrafter"/>
</dbReference>
<evidence type="ECO:0000259" key="4">
    <source>
        <dbReference type="PROSITE" id="PS50102"/>
    </source>
</evidence>
<feature type="compositionally biased region" description="Low complexity" evidence="3">
    <location>
        <begin position="374"/>
        <end position="385"/>
    </location>
</feature>
<dbReference type="SMART" id="SM00360">
    <property type="entry name" value="RRM"/>
    <property type="match status" value="2"/>
</dbReference>
<dbReference type="InterPro" id="IPR000504">
    <property type="entry name" value="RRM_dom"/>
</dbReference>
<evidence type="ECO:0000313" key="5">
    <source>
        <dbReference type="EMBL" id="RKP26322.1"/>
    </source>
</evidence>
<evidence type="ECO:0000313" key="6">
    <source>
        <dbReference type="Proteomes" id="UP000278143"/>
    </source>
</evidence>
<feature type="domain" description="RRM" evidence="4">
    <location>
        <begin position="195"/>
        <end position="293"/>
    </location>
</feature>
<feature type="compositionally biased region" description="Low complexity" evidence="3">
    <location>
        <begin position="29"/>
        <end position="38"/>
    </location>
</feature>
<feature type="compositionally biased region" description="Polar residues" evidence="3">
    <location>
        <begin position="353"/>
        <end position="368"/>
    </location>
</feature>
<feature type="compositionally biased region" description="Basic and acidic residues" evidence="3">
    <location>
        <begin position="319"/>
        <end position="331"/>
    </location>
</feature>
<dbReference type="PANTHER" id="PTHR23003:SF3">
    <property type="entry name" value="FI21236P1-RELATED"/>
    <property type="match status" value="1"/>
</dbReference>
<dbReference type="EMBL" id="KZ989454">
    <property type="protein sequence ID" value="RKP26322.1"/>
    <property type="molecule type" value="Genomic_DNA"/>
</dbReference>
<dbReference type="GO" id="GO:0005634">
    <property type="term" value="C:nucleus"/>
    <property type="evidence" value="ECO:0007669"/>
    <property type="project" value="TreeGrafter"/>
</dbReference>
<evidence type="ECO:0000256" key="1">
    <source>
        <dbReference type="ARBA" id="ARBA00022884"/>
    </source>
</evidence>
<reference evidence="6" key="1">
    <citation type="journal article" date="2018" name="Nat. Microbiol.">
        <title>Leveraging single-cell genomics to expand the fungal tree of life.</title>
        <authorList>
            <person name="Ahrendt S.R."/>
            <person name="Quandt C.A."/>
            <person name="Ciobanu D."/>
            <person name="Clum A."/>
            <person name="Salamov A."/>
            <person name="Andreopoulos B."/>
            <person name="Cheng J.F."/>
            <person name="Woyke T."/>
            <person name="Pelin A."/>
            <person name="Henrissat B."/>
            <person name="Reynolds N.K."/>
            <person name="Benny G.L."/>
            <person name="Smith M.E."/>
            <person name="James T.Y."/>
            <person name="Grigoriev I.V."/>
        </authorList>
    </citation>
    <scope>NUCLEOTIDE SEQUENCE [LARGE SCALE GENOMIC DNA]</scope>
    <source>
        <strain evidence="6">Benny S71-1</strain>
    </source>
</reference>
<dbReference type="PANTHER" id="PTHR23003">
    <property type="entry name" value="RNA RECOGNITION MOTIF RRM DOMAIN CONTAINING PROTEIN"/>
    <property type="match status" value="1"/>
</dbReference>
<evidence type="ECO:0000256" key="3">
    <source>
        <dbReference type="SAM" id="MobiDB-lite"/>
    </source>
</evidence>
<feature type="compositionally biased region" description="Basic and acidic residues" evidence="3">
    <location>
        <begin position="111"/>
        <end position="127"/>
    </location>
</feature>
<dbReference type="AlphaFoldDB" id="A0A4P9Z2X5"/>
<dbReference type="Proteomes" id="UP000278143">
    <property type="component" value="Unassembled WGS sequence"/>
</dbReference>
<dbReference type="PROSITE" id="PS50102">
    <property type="entry name" value="RRM"/>
    <property type="match status" value="2"/>
</dbReference>
<feature type="region of interest" description="Disordered" evidence="3">
    <location>
        <begin position="302"/>
        <end position="401"/>
    </location>
</feature>
<keyword evidence="6" id="KW-1185">Reference proteome</keyword>
<dbReference type="OrthoDB" id="1049195at2759"/>
<dbReference type="Gene3D" id="3.30.70.330">
    <property type="match status" value="2"/>
</dbReference>
<dbReference type="GO" id="GO:0005737">
    <property type="term" value="C:cytoplasm"/>
    <property type="evidence" value="ECO:0007669"/>
    <property type="project" value="TreeGrafter"/>
</dbReference>
<name>A0A4P9Z2X5_9FUNG</name>
<dbReference type="InterPro" id="IPR012677">
    <property type="entry name" value="Nucleotide-bd_a/b_plait_sf"/>
</dbReference>
<sequence>MEQPMYSTAALDGRATPSPYASEEHAHSRSTASASRSCSPPPPRGDRSRTSAGSRSHSRSPSCSRSRFSASNSRSRSRSRSWSRSPSPGRDVDRRRYARPYEGGGARRRSPYPDRYGRPGARGEHVDGVYAAGSPGSRYNGHRDGYYSAARGGGAARYPGYASHGPYREHSSARSNNGHDVLASYVWGKKSRQECRVYVGNLAYRVRLEELREFMAQGRPAFLPDKVSWQDIKDMLKSVGRIERVDLNIDANGHPDGTATAIMACAADAQDATRTYDGYEWHGKAIGVALVKAKATPEYAVGRPYRSRSRSRSPSSARGDYHRRDAYDYHRGRSRSPSAFRRPDYRPPAATEYSPSSNATRYSDSGQDASVGHASYARSSSAGSYTGPARPPFGTHGGYGAPKPAIPKPGLFVRNLPYLTTNADLVELFRTCGNIVHAEILMPHGTPRGCGIVRFDCVESAERAISKLSGYVYGGRALELRYDRFS</sequence>
<feature type="region of interest" description="Disordered" evidence="3">
    <location>
        <begin position="1"/>
        <end position="140"/>
    </location>
</feature>
<feature type="domain" description="RRM" evidence="4">
    <location>
        <begin position="409"/>
        <end position="485"/>
    </location>
</feature>